<accession>A0AAW2DEF5</accession>
<dbReference type="InterPro" id="IPR044974">
    <property type="entry name" value="Disease_R_plants"/>
</dbReference>
<evidence type="ECO:0000259" key="4">
    <source>
        <dbReference type="Pfam" id="PF00931"/>
    </source>
</evidence>
<evidence type="ECO:0000313" key="9">
    <source>
        <dbReference type="Proteomes" id="UP001459277"/>
    </source>
</evidence>
<evidence type="ECO:0000256" key="1">
    <source>
        <dbReference type="ARBA" id="ARBA00022737"/>
    </source>
</evidence>
<dbReference type="EMBL" id="JAZDWU010000003">
    <property type="protein sequence ID" value="KAL0008786.1"/>
    <property type="molecule type" value="Genomic_DNA"/>
</dbReference>
<evidence type="ECO:0008006" key="10">
    <source>
        <dbReference type="Google" id="ProtNLM"/>
    </source>
</evidence>
<feature type="domain" description="Disease resistance R13L4/SHOC-2-like LRR" evidence="7">
    <location>
        <begin position="551"/>
        <end position="877"/>
    </location>
</feature>
<feature type="domain" description="NB-ARC" evidence="4">
    <location>
        <begin position="170"/>
        <end position="345"/>
    </location>
</feature>
<reference evidence="8 9" key="1">
    <citation type="submission" date="2024-01" db="EMBL/GenBank/DDBJ databases">
        <title>A telomere-to-telomere, gap-free genome of sweet tea (Lithocarpus litseifolius).</title>
        <authorList>
            <person name="Zhou J."/>
        </authorList>
    </citation>
    <scope>NUCLEOTIDE SEQUENCE [LARGE SCALE GENOMIC DNA]</scope>
    <source>
        <strain evidence="8">Zhou-2022a</strain>
        <tissue evidence="8">Leaf</tissue>
    </source>
</reference>
<feature type="domain" description="Disease resistance N-terminal" evidence="5">
    <location>
        <begin position="5"/>
        <end position="93"/>
    </location>
</feature>
<gene>
    <name evidence="8" type="ORF">SO802_010288</name>
</gene>
<evidence type="ECO:0000259" key="6">
    <source>
        <dbReference type="Pfam" id="PF23559"/>
    </source>
</evidence>
<comment type="caution">
    <text evidence="8">The sequence shown here is derived from an EMBL/GenBank/DDBJ whole genome shotgun (WGS) entry which is preliminary data.</text>
</comment>
<dbReference type="Gene3D" id="1.10.10.10">
    <property type="entry name" value="Winged helix-like DNA-binding domain superfamily/Winged helix DNA-binding domain"/>
    <property type="match status" value="1"/>
</dbReference>
<dbReference type="InterPro" id="IPR036388">
    <property type="entry name" value="WH-like_DNA-bd_sf"/>
</dbReference>
<dbReference type="Gene3D" id="1.20.5.4130">
    <property type="match status" value="1"/>
</dbReference>
<dbReference type="InterPro" id="IPR002182">
    <property type="entry name" value="NB-ARC"/>
</dbReference>
<dbReference type="GO" id="GO:0043531">
    <property type="term" value="F:ADP binding"/>
    <property type="evidence" value="ECO:0007669"/>
    <property type="project" value="InterPro"/>
</dbReference>
<dbReference type="Proteomes" id="UP001459277">
    <property type="component" value="Unassembled WGS sequence"/>
</dbReference>
<feature type="domain" description="Disease resistance protein winged helix" evidence="6">
    <location>
        <begin position="438"/>
        <end position="505"/>
    </location>
</feature>
<evidence type="ECO:0000313" key="8">
    <source>
        <dbReference type="EMBL" id="KAL0008786.1"/>
    </source>
</evidence>
<dbReference type="SUPFAM" id="SSF52058">
    <property type="entry name" value="L domain-like"/>
    <property type="match status" value="1"/>
</dbReference>
<evidence type="ECO:0000259" key="7">
    <source>
        <dbReference type="Pfam" id="PF23598"/>
    </source>
</evidence>
<dbReference type="PRINTS" id="PR00364">
    <property type="entry name" value="DISEASERSIST"/>
</dbReference>
<dbReference type="SUPFAM" id="SSF52540">
    <property type="entry name" value="P-loop containing nucleoside triphosphate hydrolases"/>
    <property type="match status" value="1"/>
</dbReference>
<evidence type="ECO:0000256" key="3">
    <source>
        <dbReference type="ARBA" id="ARBA00022821"/>
    </source>
</evidence>
<evidence type="ECO:0000259" key="5">
    <source>
        <dbReference type="Pfam" id="PF18052"/>
    </source>
</evidence>
<protein>
    <recommendedName>
        <fullName evidence="10">Disease resistance protein RPM1-like</fullName>
    </recommendedName>
</protein>
<proteinExistence type="predicted"/>
<dbReference type="InterPro" id="IPR038005">
    <property type="entry name" value="RX-like_CC"/>
</dbReference>
<dbReference type="Pfam" id="PF00931">
    <property type="entry name" value="NB-ARC"/>
    <property type="match status" value="1"/>
</dbReference>
<organism evidence="8 9">
    <name type="scientific">Lithocarpus litseifolius</name>
    <dbReference type="NCBI Taxonomy" id="425828"/>
    <lineage>
        <taxon>Eukaryota</taxon>
        <taxon>Viridiplantae</taxon>
        <taxon>Streptophyta</taxon>
        <taxon>Embryophyta</taxon>
        <taxon>Tracheophyta</taxon>
        <taxon>Spermatophyta</taxon>
        <taxon>Magnoliopsida</taxon>
        <taxon>eudicotyledons</taxon>
        <taxon>Gunneridae</taxon>
        <taxon>Pentapetalae</taxon>
        <taxon>rosids</taxon>
        <taxon>fabids</taxon>
        <taxon>Fagales</taxon>
        <taxon>Fagaceae</taxon>
        <taxon>Lithocarpus</taxon>
    </lineage>
</organism>
<dbReference type="FunFam" id="3.40.50.300:FF:001091">
    <property type="entry name" value="Probable disease resistance protein At1g61300"/>
    <property type="match status" value="1"/>
</dbReference>
<evidence type="ECO:0000256" key="2">
    <source>
        <dbReference type="ARBA" id="ARBA00022741"/>
    </source>
</evidence>
<name>A0AAW2DEF5_9ROSI</name>
<keyword evidence="1" id="KW-0677">Repeat</keyword>
<dbReference type="Pfam" id="PF23598">
    <property type="entry name" value="LRR_14"/>
    <property type="match status" value="1"/>
</dbReference>
<keyword evidence="9" id="KW-1185">Reference proteome</keyword>
<dbReference type="Gene3D" id="3.40.50.300">
    <property type="entry name" value="P-loop containing nucleotide triphosphate hydrolases"/>
    <property type="match status" value="1"/>
</dbReference>
<dbReference type="InterPro" id="IPR027417">
    <property type="entry name" value="P-loop_NTPase"/>
</dbReference>
<dbReference type="PANTHER" id="PTHR23155">
    <property type="entry name" value="DISEASE RESISTANCE PROTEIN RP"/>
    <property type="match status" value="1"/>
</dbReference>
<dbReference type="Gene3D" id="1.10.8.430">
    <property type="entry name" value="Helical domain of apoptotic protease-activating factors"/>
    <property type="match status" value="1"/>
</dbReference>
<dbReference type="InterPro" id="IPR055414">
    <property type="entry name" value="LRR_R13L4/SHOC2-like"/>
</dbReference>
<dbReference type="GO" id="GO:0098542">
    <property type="term" value="P:defense response to other organism"/>
    <property type="evidence" value="ECO:0007669"/>
    <property type="project" value="TreeGrafter"/>
</dbReference>
<dbReference type="AlphaFoldDB" id="A0AAW2DEF5"/>
<dbReference type="Pfam" id="PF18052">
    <property type="entry name" value="Rx_N"/>
    <property type="match status" value="1"/>
</dbReference>
<keyword evidence="3" id="KW-0611">Plant defense</keyword>
<dbReference type="Gene3D" id="3.80.10.10">
    <property type="entry name" value="Ribonuclease Inhibitor"/>
    <property type="match status" value="1"/>
</dbReference>
<dbReference type="InterPro" id="IPR058922">
    <property type="entry name" value="WHD_DRP"/>
</dbReference>
<dbReference type="PANTHER" id="PTHR23155:SF1232">
    <property type="entry name" value="OS09G0270700 PROTEIN"/>
    <property type="match status" value="1"/>
</dbReference>
<dbReference type="InterPro" id="IPR032675">
    <property type="entry name" value="LRR_dom_sf"/>
</dbReference>
<dbReference type="InterPro" id="IPR041118">
    <property type="entry name" value="Rx_N"/>
</dbReference>
<dbReference type="InterPro" id="IPR042197">
    <property type="entry name" value="Apaf_helical"/>
</dbReference>
<sequence>MADGAVNFLLDKLTSILLQEASLLGDAYDEIEEIKLELESMRSFLKDAERRMERNEIMETWVRQVREVAYEAEDIIDEFEHHKDKEKHKSGFKGITKEIVHFLKNITARHQIATKLPKIKVKVREISDRSKRYAFAKLDEGTSNYMSRESWQHHAVSSNFFGEDEIVGMEEKTKEMIEWLLEDERRRTIISIVGMGGLGKTTLATRVYNDQRIKQQFNCCAWISVTQIHDGKEPLRSMVREFFETKQLVLPNNFGTMNNTQLVAMLLHYLHQKRYVVVLDDVWDISLWSSIRCAFPDDKNGSRIILTTRNENVATSVGVGYRVNHLEALQEKDAWALFCKTAFWNEPGRCCPQELQRLAHAIVNKCEGLPLAIVAIGGLMCSRIKAIGEWKKVYESLNWQLSYNPNLGQVKGMLLLSYKDLPFYLKHCFLYCCMFHYCSQIKRKKLIRLWVAEGFVKERKGNTMEEVAEEHLTELILRSMIQVTETNAAGRVKTCRVHDVMRELAMTISEKENFCTAYDGNESRLGGKFHHLSVYDRGEKVRLSRTMSHRLRSFFVFKTDMCTSFSLDAALSKFKLLRVLNLQGVPVETIPSTLGRLFNLRYLNLRDTKISELPKSIKKLKNLQTLDVWNTNVRRLPSGISKLTRLRHLYVYCNNYQNSETSNIAISMMAPTGIWNIQCLQTLACIDAEEELIQKVGNLTELRRLDITKLKTVHGPELCTSIQKMKNLLRLCVTATNEEELKLESLSPPPLYLQKLELVGRLNKLPPWFESLSNLTHLYLGRSYLQDDMVSSLHTLSALVFLELRKAYNGKILHFFKENWFPKLNKLKIVELAQLDSLVVEEGALPTIQELNLIRCLKLKALPQGVEHLISLQKLYLEEMPEEFIQMLRNDKNHDQSKVCHIPTIKIVRLNGQSQVVETLCQPNVRYSKNKT</sequence>
<dbReference type="CDD" id="cd14798">
    <property type="entry name" value="RX-CC_like"/>
    <property type="match status" value="1"/>
</dbReference>
<dbReference type="Pfam" id="PF23559">
    <property type="entry name" value="WHD_DRP"/>
    <property type="match status" value="1"/>
</dbReference>
<keyword evidence="2" id="KW-0547">Nucleotide-binding</keyword>
<dbReference type="FunFam" id="1.10.10.10:FF:000322">
    <property type="entry name" value="Probable disease resistance protein At1g63360"/>
    <property type="match status" value="1"/>
</dbReference>